<dbReference type="Pfam" id="PF13843">
    <property type="entry name" value="DDE_Tnp_1_7"/>
    <property type="match status" value="1"/>
</dbReference>
<dbReference type="PANTHER" id="PTHR46599">
    <property type="entry name" value="PIGGYBAC TRANSPOSABLE ELEMENT-DERIVED PROTEIN 4"/>
    <property type="match status" value="1"/>
</dbReference>
<organism evidence="2 3">
    <name type="scientific">Hyaloscypha hepaticicola</name>
    <dbReference type="NCBI Taxonomy" id="2082293"/>
    <lineage>
        <taxon>Eukaryota</taxon>
        <taxon>Fungi</taxon>
        <taxon>Dikarya</taxon>
        <taxon>Ascomycota</taxon>
        <taxon>Pezizomycotina</taxon>
        <taxon>Leotiomycetes</taxon>
        <taxon>Helotiales</taxon>
        <taxon>Hyaloscyphaceae</taxon>
        <taxon>Hyaloscypha</taxon>
    </lineage>
</organism>
<reference evidence="2 3" key="1">
    <citation type="submission" date="2016-05" db="EMBL/GenBank/DDBJ databases">
        <title>A degradative enzymes factory behind the ericoid mycorrhizal symbiosis.</title>
        <authorList>
            <consortium name="DOE Joint Genome Institute"/>
            <person name="Martino E."/>
            <person name="Morin E."/>
            <person name="Grelet G."/>
            <person name="Kuo A."/>
            <person name="Kohler A."/>
            <person name="Daghino S."/>
            <person name="Barry K."/>
            <person name="Choi C."/>
            <person name="Cichocki N."/>
            <person name="Clum A."/>
            <person name="Copeland A."/>
            <person name="Hainaut M."/>
            <person name="Haridas S."/>
            <person name="Labutti K."/>
            <person name="Lindquist E."/>
            <person name="Lipzen A."/>
            <person name="Khouja H.-R."/>
            <person name="Murat C."/>
            <person name="Ohm R."/>
            <person name="Olson A."/>
            <person name="Spatafora J."/>
            <person name="Veneault-Fourrey C."/>
            <person name="Henrissat B."/>
            <person name="Grigoriev I."/>
            <person name="Martin F."/>
            <person name="Perotto S."/>
        </authorList>
    </citation>
    <scope>NUCLEOTIDE SEQUENCE [LARGE SCALE GENOMIC DNA]</scope>
    <source>
        <strain evidence="2 3">UAMH 7357</strain>
    </source>
</reference>
<dbReference type="InterPro" id="IPR029526">
    <property type="entry name" value="PGBD"/>
</dbReference>
<dbReference type="EMBL" id="KZ613503">
    <property type="protein sequence ID" value="PMD16788.1"/>
    <property type="molecule type" value="Genomic_DNA"/>
</dbReference>
<evidence type="ECO:0000313" key="3">
    <source>
        <dbReference type="Proteomes" id="UP000235672"/>
    </source>
</evidence>
<evidence type="ECO:0000259" key="1">
    <source>
        <dbReference type="Pfam" id="PF13843"/>
    </source>
</evidence>
<feature type="domain" description="PiggyBac transposable element-derived protein" evidence="1">
    <location>
        <begin position="1"/>
        <end position="185"/>
    </location>
</feature>
<evidence type="ECO:0000313" key="2">
    <source>
        <dbReference type="EMBL" id="PMD16788.1"/>
    </source>
</evidence>
<sequence length="306" mass="35451">MDNLFTTYTLCSELRKLGIGAVGTVRSGRLGEHFKAETEKANNGKILQWGELRTVVERQEGGLDVLFGIWQDATVVKLISTVHPGPGYQLRPRKRPRDSSTMTIATKSIFDIPTSSSFPQQPLKKYFSSKLALPVTRLIDDYNYNMNGVDRFDRLRKDVRIKEVTRRSWLPYWFWLLDTALINAYILWKGEVEKKVIGRANEHLRKQSVFRESIITSLLESSPRLKVLDIWVPKDYILCPARENILPKYQHHQSVGLNRRQCYYCRVKAHKGEIGEDQVKRVGRGCLLCSLPFCVPCFQEYHKHHD</sequence>
<dbReference type="PANTHER" id="PTHR46599:SF3">
    <property type="entry name" value="PIGGYBAC TRANSPOSABLE ELEMENT-DERIVED PROTEIN 4"/>
    <property type="match status" value="1"/>
</dbReference>
<proteinExistence type="predicted"/>
<dbReference type="AlphaFoldDB" id="A0A2J6PRX8"/>
<dbReference type="OrthoDB" id="2431486at2759"/>
<dbReference type="STRING" id="1745343.A0A2J6PRX8"/>
<protein>
    <recommendedName>
        <fullName evidence="1">PiggyBac transposable element-derived protein domain-containing protein</fullName>
    </recommendedName>
</protein>
<dbReference type="Proteomes" id="UP000235672">
    <property type="component" value="Unassembled WGS sequence"/>
</dbReference>
<gene>
    <name evidence="2" type="ORF">NA56DRAFT_302562</name>
</gene>
<accession>A0A2J6PRX8</accession>
<keyword evidence="3" id="KW-1185">Reference proteome</keyword>
<name>A0A2J6PRX8_9HELO</name>